<accession>A0A8J7GKJ3</accession>
<reference evidence="2" key="1">
    <citation type="submission" date="2020-11" db="EMBL/GenBank/DDBJ databases">
        <title>Sequencing the genomes of 1000 actinobacteria strains.</title>
        <authorList>
            <person name="Klenk H.-P."/>
        </authorList>
    </citation>
    <scope>NUCLEOTIDE SEQUENCE</scope>
    <source>
        <strain evidence="2">DSM 45356</strain>
    </source>
</reference>
<protein>
    <submittedName>
        <fullName evidence="2">Vancomycin permeability regulator SanA</fullName>
    </submittedName>
</protein>
<dbReference type="InterPro" id="IPR003848">
    <property type="entry name" value="DUF218"/>
</dbReference>
<dbReference type="Pfam" id="PF02698">
    <property type="entry name" value="DUF218"/>
    <property type="match status" value="1"/>
</dbReference>
<sequence length="204" mass="21823">MRRGIRAALWLAIVLAVLAALPALWARTVSEGHRFAVPDAPSAPVAIVFGAELAPGGTQPKPFLAGRLDVAADLYRAGKVTSVLVSGDARGTSGDEVGAMERYLEARGVPGDRIAEDGLGLDSYDTCLRARDVYGLRRVLLVSQNFHLVRAVTLCRQLGVDADGVNARCDNCRTSTLVKNRARDFVACHKAVYDLWSHRPAGTG</sequence>
<dbReference type="InterPro" id="IPR051599">
    <property type="entry name" value="Cell_Envelope_Assoc"/>
</dbReference>
<dbReference type="PANTHER" id="PTHR30336:SF6">
    <property type="entry name" value="INTEGRAL MEMBRANE PROTEIN"/>
    <property type="match status" value="1"/>
</dbReference>
<dbReference type="RefSeq" id="WP_197005277.1">
    <property type="nucleotide sequence ID" value="NZ_BONS01000025.1"/>
</dbReference>
<comment type="caution">
    <text evidence="2">The sequence shown here is derived from an EMBL/GenBank/DDBJ whole genome shotgun (WGS) entry which is preliminary data.</text>
</comment>
<dbReference type="PANTHER" id="PTHR30336">
    <property type="entry name" value="INNER MEMBRANE PROTEIN, PROBABLE PERMEASE"/>
    <property type="match status" value="1"/>
</dbReference>
<organism evidence="2 3">
    <name type="scientific">Longispora fulva</name>
    <dbReference type="NCBI Taxonomy" id="619741"/>
    <lineage>
        <taxon>Bacteria</taxon>
        <taxon>Bacillati</taxon>
        <taxon>Actinomycetota</taxon>
        <taxon>Actinomycetes</taxon>
        <taxon>Micromonosporales</taxon>
        <taxon>Micromonosporaceae</taxon>
        <taxon>Longispora</taxon>
    </lineage>
</organism>
<evidence type="ECO:0000313" key="3">
    <source>
        <dbReference type="Proteomes" id="UP000622552"/>
    </source>
</evidence>
<dbReference type="Proteomes" id="UP000622552">
    <property type="component" value="Unassembled WGS sequence"/>
</dbReference>
<gene>
    <name evidence="2" type="ORF">IW245_004726</name>
</gene>
<proteinExistence type="predicted"/>
<name>A0A8J7GKJ3_9ACTN</name>
<dbReference type="EMBL" id="JADOUF010000001">
    <property type="protein sequence ID" value="MBG6138532.1"/>
    <property type="molecule type" value="Genomic_DNA"/>
</dbReference>
<dbReference type="CDD" id="cd06259">
    <property type="entry name" value="YdcF-like"/>
    <property type="match status" value="1"/>
</dbReference>
<keyword evidence="3" id="KW-1185">Reference proteome</keyword>
<evidence type="ECO:0000313" key="2">
    <source>
        <dbReference type="EMBL" id="MBG6138532.1"/>
    </source>
</evidence>
<feature type="domain" description="DUF218" evidence="1">
    <location>
        <begin position="45"/>
        <end position="164"/>
    </location>
</feature>
<evidence type="ECO:0000259" key="1">
    <source>
        <dbReference type="Pfam" id="PF02698"/>
    </source>
</evidence>
<dbReference type="GO" id="GO:0005886">
    <property type="term" value="C:plasma membrane"/>
    <property type="evidence" value="ECO:0007669"/>
    <property type="project" value="TreeGrafter"/>
</dbReference>
<dbReference type="AlphaFoldDB" id="A0A8J7GKJ3"/>